<dbReference type="EMBL" id="BTSX01000006">
    <property type="protein sequence ID" value="GMT03225.1"/>
    <property type="molecule type" value="Genomic_DNA"/>
</dbReference>
<dbReference type="PANTHER" id="PTHR10334">
    <property type="entry name" value="CYSTEINE-RICH SECRETORY PROTEIN-RELATED"/>
    <property type="match status" value="1"/>
</dbReference>
<name>A0AAV5UAK8_9BILA</name>
<accession>A0AAV5UAK8</accession>
<dbReference type="Proteomes" id="UP001432027">
    <property type="component" value="Unassembled WGS sequence"/>
</dbReference>
<dbReference type="InterPro" id="IPR014044">
    <property type="entry name" value="CAP_dom"/>
</dbReference>
<dbReference type="CDD" id="cd05380">
    <property type="entry name" value="CAP_euk"/>
    <property type="match status" value="1"/>
</dbReference>
<gene>
    <name evidence="2" type="ORF">PENTCL1PPCAC_25399</name>
</gene>
<feature type="non-terminal residue" evidence="2">
    <location>
        <position position="1"/>
    </location>
</feature>
<dbReference type="Gene3D" id="3.40.33.10">
    <property type="entry name" value="CAP"/>
    <property type="match status" value="1"/>
</dbReference>
<comment type="caution">
    <text evidence="2">The sequence shown here is derived from an EMBL/GenBank/DDBJ whole genome shotgun (WGS) entry which is preliminary data.</text>
</comment>
<evidence type="ECO:0000313" key="2">
    <source>
        <dbReference type="EMBL" id="GMT03225.1"/>
    </source>
</evidence>
<feature type="domain" description="SCP" evidence="1">
    <location>
        <begin position="16"/>
        <end position="140"/>
    </location>
</feature>
<dbReference type="AlphaFoldDB" id="A0AAV5UAK8"/>
<proteinExistence type="predicted"/>
<feature type="non-terminal residue" evidence="2">
    <location>
        <position position="140"/>
    </location>
</feature>
<dbReference type="SMART" id="SM00198">
    <property type="entry name" value="SCP"/>
    <property type="match status" value="1"/>
</dbReference>
<reference evidence="2" key="1">
    <citation type="submission" date="2023-10" db="EMBL/GenBank/DDBJ databases">
        <title>Genome assembly of Pristionchus species.</title>
        <authorList>
            <person name="Yoshida K."/>
            <person name="Sommer R.J."/>
        </authorList>
    </citation>
    <scope>NUCLEOTIDE SEQUENCE</scope>
    <source>
        <strain evidence="2">RS0144</strain>
    </source>
</reference>
<organism evidence="2 3">
    <name type="scientific">Pristionchus entomophagus</name>
    <dbReference type="NCBI Taxonomy" id="358040"/>
    <lineage>
        <taxon>Eukaryota</taxon>
        <taxon>Metazoa</taxon>
        <taxon>Ecdysozoa</taxon>
        <taxon>Nematoda</taxon>
        <taxon>Chromadorea</taxon>
        <taxon>Rhabditida</taxon>
        <taxon>Rhabditina</taxon>
        <taxon>Diplogasteromorpha</taxon>
        <taxon>Diplogasteroidea</taxon>
        <taxon>Neodiplogasteridae</taxon>
        <taxon>Pristionchus</taxon>
    </lineage>
</organism>
<sequence length="140" mass="14992">FPSLTVTQCSGGIPSAEIKGLLDAHNKLRQSISAGTYVAKGKNMPASKSPIPDLTWDCDIVKSAQAVANTCVMEHSNTNLGENLYEVSSSGKMSFDGQGKAASDSWESEFQEYGWSDIKFTNDVFNSGIGHATQVCSLYS</sequence>
<evidence type="ECO:0000259" key="1">
    <source>
        <dbReference type="SMART" id="SM00198"/>
    </source>
</evidence>
<dbReference type="Pfam" id="PF00188">
    <property type="entry name" value="CAP"/>
    <property type="match status" value="1"/>
</dbReference>
<evidence type="ECO:0000313" key="3">
    <source>
        <dbReference type="Proteomes" id="UP001432027"/>
    </source>
</evidence>
<dbReference type="InterPro" id="IPR001283">
    <property type="entry name" value="CRISP-related"/>
</dbReference>
<keyword evidence="3" id="KW-1185">Reference proteome</keyword>
<dbReference type="SUPFAM" id="SSF55797">
    <property type="entry name" value="PR-1-like"/>
    <property type="match status" value="1"/>
</dbReference>
<dbReference type="InterPro" id="IPR035940">
    <property type="entry name" value="CAP_sf"/>
</dbReference>
<protein>
    <recommendedName>
        <fullName evidence="1">SCP domain-containing protein</fullName>
    </recommendedName>
</protein>